<proteinExistence type="inferred from homology"/>
<name>A0A3Q8B106_9REOV</name>
<keyword evidence="6" id="KW-1153">Inner capsid protein</keyword>
<dbReference type="EMBL" id="KY659446">
    <property type="protein sequence ID" value="AQX34682.1"/>
    <property type="molecule type" value="Genomic_RNA"/>
</dbReference>
<keyword evidence="5" id="KW-0946">Virion</keyword>
<keyword evidence="4" id="KW-0167">Capsid protein</keyword>
<evidence type="ECO:0000256" key="3">
    <source>
        <dbReference type="ARBA" id="ARBA00015347"/>
    </source>
</evidence>
<evidence type="ECO:0000313" key="8">
    <source>
        <dbReference type="EMBL" id="AQX34682.1"/>
    </source>
</evidence>
<evidence type="ECO:0000256" key="7">
    <source>
        <dbReference type="SAM" id="Coils"/>
    </source>
</evidence>
<comment type="similarity">
    <text evidence="2">Belongs to the orbivirus VP2 family.</text>
</comment>
<dbReference type="Pfam" id="PF00898">
    <property type="entry name" value="Orbi_VP2"/>
    <property type="match status" value="1"/>
</dbReference>
<dbReference type="InterPro" id="IPR001742">
    <property type="entry name" value="Capsid_VP2_Orbivir"/>
</dbReference>
<organism evidence="8">
    <name type="scientific">Changuinola virus</name>
    <dbReference type="NCBI Taxonomy" id="40052"/>
    <lineage>
        <taxon>Viruses</taxon>
        <taxon>Riboviria</taxon>
        <taxon>Orthornavirae</taxon>
        <taxon>Duplornaviricota</taxon>
        <taxon>Resentoviricetes</taxon>
        <taxon>Reovirales</taxon>
        <taxon>Sedoreoviridae</taxon>
        <taxon>Orbivirus</taxon>
        <taxon>Orbivirus changuinolaense</taxon>
    </lineage>
</organism>
<evidence type="ECO:0000256" key="2">
    <source>
        <dbReference type="ARBA" id="ARBA00008722"/>
    </source>
</evidence>
<keyword evidence="7" id="KW-0175">Coiled coil</keyword>
<evidence type="ECO:0000256" key="6">
    <source>
        <dbReference type="ARBA" id="ARBA00022996"/>
    </source>
</evidence>
<dbReference type="GO" id="GO:0005198">
    <property type="term" value="F:structural molecule activity"/>
    <property type="evidence" value="ECO:0007669"/>
    <property type="project" value="InterPro"/>
</dbReference>
<feature type="coiled-coil region" evidence="7">
    <location>
        <begin position="297"/>
        <end position="324"/>
    </location>
</feature>
<accession>A0A3Q8B106</accession>
<evidence type="ECO:0000256" key="1">
    <source>
        <dbReference type="ARBA" id="ARBA00004328"/>
    </source>
</evidence>
<comment type="subcellular location">
    <subcellularLocation>
        <location evidence="1">Virion</location>
    </subcellularLocation>
</comment>
<reference evidence="8" key="1">
    <citation type="journal article" date="2020" name="Virus Genes">
        <title>Genomic characterization of Changuinola viruses from Panama: evidence for multiple genome segment reassortment.</title>
        <authorList>
            <person name="Phan T."/>
            <person name="Tesh R.B."/>
            <person name="Guzman H."/>
            <person name="Delwart E."/>
        </authorList>
    </citation>
    <scope>NUCLEOTIDE SEQUENCE</scope>
    <source>
        <strain evidence="8">GBT 1144</strain>
    </source>
</reference>
<dbReference type="GO" id="GO:0039625">
    <property type="term" value="C:viral inner capsid"/>
    <property type="evidence" value="ECO:0007669"/>
    <property type="project" value="UniProtKB-KW"/>
</dbReference>
<sequence length="1199" mass="140627">MATEFSIAVANINHDKCQDLLFNDYDIIVDTSNKAKQDEKGNWLMENESARRNIFMWGTDRDIDDAVKGIPGDESYLRVADSIDSVLGELVDENLENRDRIQTRISQQLKWSMNMQAQEWTKGSLSRPTVECKFGNIYARDHHFESSIFYRNPIRVENCEHNNLKYFNEHVYSDLHCIVQNTIYLIDYTYKVRCVDNAPYRNTIGVIFPYFQATKDQYANLQNEEIFKKEFNKYEEVRNIYGNIYIQDDVEADPEPTIVNEDDECELDILLKTYKRQMNDYEKYQNYENYKDSINISADTKKMIDEIKKKIDETENKIKWLKKRKSECKKINVRNVVIDGDKTVMNIQMDSNYLLDESKMNRDEDITYIYNGQLKNALHKKMNINGSISTYGGIIDMNGANTTDKIQQIYDSIEDQNAINRNKWLDIKRYTLGYYELNDKYIWGYGPLQVEGTLDANKMDFIRNNEEMKDIGILLDHGGSEHKQFDPIKICKYFTQYSRDRPDDQIIFIKDSEICEKFKKSINQLFNQGETHEQAAIDKIHNEGWTVHPISKQAFHNINTMSGSAQQKNVAKLAILLSQIYGGFVDNKCPIHVLRGGMMFADSCFGNAYTLLKNKFNWNIYNAKRYMGWDVPESNNKIKPLTRMNVYTNRFIKGRAGVCWNIHWNHKIVVDPMMGYPHFKEDVNIIQSIFMPDLINSYYQRMLNADRWEDVNASIEDLLIDKSRFYDKNIASDFYLDDKGLLVTPTYYGEQIYYNVIANCNYKCVSTSTYKTTDDKNEFKHTAAQRLLVPDNWFYPFQNEYDVALIAQGKAVSTLRQERGRLERTYVDAYSRNNDFQNYVNATERVIIDNQCPITYSCRYIPWRFYIILQSLYINFMPVNVRVTLQHDNILVYPEIQMYNINYKCDSIYSAIYNIFQNAYNAKNLITEKDKYHFLRFYQSASGEIKLRILKDNIPLMYDLIVNHTGNNVDEYFVINFLFLLGCVNINSQLNSDSRLPICYCRSSNILLTSIKIQKGVRKSFPSHYFPYLSRFFGIHQHRNWRNTNEVLINIREKAIRYYIGEIIISIPPEFYINQTKNQNLAMWVGSKCGGVSDALLFFQAITYPRAAYILIMLGDDSLNYDEIIREIRYNYQTSFGSCKGIVLCSIKDNTILDFKTLGTIRARKMNRVFWGLSHEMLLIKSPGDIFGNAHIVTKLMNI</sequence>
<protein>
    <recommendedName>
        <fullName evidence="3">Outer capsid protein VP2</fullName>
    </recommendedName>
</protein>
<evidence type="ECO:0000256" key="5">
    <source>
        <dbReference type="ARBA" id="ARBA00022844"/>
    </source>
</evidence>
<evidence type="ECO:0000256" key="4">
    <source>
        <dbReference type="ARBA" id="ARBA00022561"/>
    </source>
</evidence>